<evidence type="ECO:0000256" key="1">
    <source>
        <dbReference type="SAM" id="MobiDB-lite"/>
    </source>
</evidence>
<dbReference type="Proteomes" id="UP000663651">
    <property type="component" value="Chromosome"/>
</dbReference>
<organism evidence="2 3">
    <name type="scientific">Geobacter benzoatilyticus</name>
    <dbReference type="NCBI Taxonomy" id="2815309"/>
    <lineage>
        <taxon>Bacteria</taxon>
        <taxon>Pseudomonadati</taxon>
        <taxon>Thermodesulfobacteriota</taxon>
        <taxon>Desulfuromonadia</taxon>
        <taxon>Geobacterales</taxon>
        <taxon>Geobacteraceae</taxon>
        <taxon>Geobacter</taxon>
    </lineage>
</organism>
<proteinExistence type="predicted"/>
<gene>
    <name evidence="2" type="ORF">JZM60_05990</name>
</gene>
<dbReference type="EMBL" id="CP071382">
    <property type="protein sequence ID" value="QSV46818.1"/>
    <property type="molecule type" value="Genomic_DNA"/>
</dbReference>
<sequence length="70" mass="7967">MELSLDEQRLIAEFRRLNQEGRQELLDFASLLQKGKGKEASGDDSSPRNSCTLDRKADRPETAKEPIFTE</sequence>
<name>A0ABX7Q7G3_9BACT</name>
<evidence type="ECO:0008006" key="4">
    <source>
        <dbReference type="Google" id="ProtNLM"/>
    </source>
</evidence>
<feature type="region of interest" description="Disordered" evidence="1">
    <location>
        <begin position="34"/>
        <end position="70"/>
    </location>
</feature>
<protein>
    <recommendedName>
        <fullName evidence="4">Transcriptional regulator</fullName>
    </recommendedName>
</protein>
<keyword evidence="3" id="KW-1185">Reference proteome</keyword>
<evidence type="ECO:0000313" key="3">
    <source>
        <dbReference type="Proteomes" id="UP000663651"/>
    </source>
</evidence>
<dbReference type="RefSeq" id="WP_207164596.1">
    <property type="nucleotide sequence ID" value="NZ_CP071382.1"/>
</dbReference>
<reference evidence="2 3" key="1">
    <citation type="submission" date="2021-03" db="EMBL/GenBank/DDBJ databases">
        <title>Geobacter metallireducens gen. nov. sp. nov., a microorganism capable of coupling the complete oxidation of organic compounds to the reduction of iron and other metals.</title>
        <authorList>
            <person name="Li Y."/>
        </authorList>
    </citation>
    <scope>NUCLEOTIDE SEQUENCE [LARGE SCALE GENOMIC DNA]</scope>
    <source>
        <strain evidence="2 3">Jerry-YX</strain>
    </source>
</reference>
<feature type="compositionally biased region" description="Polar residues" evidence="1">
    <location>
        <begin position="43"/>
        <end position="52"/>
    </location>
</feature>
<feature type="compositionally biased region" description="Basic and acidic residues" evidence="1">
    <location>
        <begin position="53"/>
        <end position="64"/>
    </location>
</feature>
<evidence type="ECO:0000313" key="2">
    <source>
        <dbReference type="EMBL" id="QSV46818.1"/>
    </source>
</evidence>
<accession>A0ABX7Q7G3</accession>